<dbReference type="PROSITE" id="PS51683">
    <property type="entry name" value="SAM_OMT_II"/>
    <property type="match status" value="1"/>
</dbReference>
<evidence type="ECO:0000313" key="7">
    <source>
        <dbReference type="Proteomes" id="UP001642487"/>
    </source>
</evidence>
<dbReference type="SUPFAM" id="SSF46785">
    <property type="entry name" value="Winged helix' DNA-binding domain"/>
    <property type="match status" value="1"/>
</dbReference>
<sequence length="363" mass="40385">MEIPDGNDLLEAQSHIWNQIFVFTNSMALKCAVQLGIPDIIHSHGPNPMPLSQLVSALKLHPQKTSYIYRLMRVLVHSGFFLTEKLSKKNGEEKKEEDHGYVLTNSSRLLLKTNPLTLAPFLFSILESPLFDSWRSLPAWFRSEDPKPPFDVAHGVSFWEYVESIKSTEGGFVFDASMASDAKLVVSVLLEKCKGAFDGVGTLVDVGGGTGNVTKGIAQAFPQIECIVFDLPQVVADLKEEGNLKYVGGDMFEAIPPGDALLLKWVLHDWSDEECVKILKKCKESISGNEKKGKVMVIDIVVGNNKTDDSIETQLFFDMMVMLMVGGKERNEKEWAHLITEAGFSGYKIFPILGLRSVIEIYP</sequence>
<dbReference type="EMBL" id="OZ021736">
    <property type="protein sequence ID" value="CAK9316188.1"/>
    <property type="molecule type" value="Genomic_DNA"/>
</dbReference>
<dbReference type="PANTHER" id="PTHR11746">
    <property type="entry name" value="O-METHYLTRANSFERASE"/>
    <property type="match status" value="1"/>
</dbReference>
<evidence type="ECO:0000259" key="4">
    <source>
        <dbReference type="Pfam" id="PF00891"/>
    </source>
</evidence>
<reference evidence="6 7" key="1">
    <citation type="submission" date="2024-03" db="EMBL/GenBank/DDBJ databases">
        <authorList>
            <person name="Gkanogiannis A."/>
            <person name="Becerra Lopez-Lavalle L."/>
        </authorList>
    </citation>
    <scope>NUCLEOTIDE SEQUENCE [LARGE SCALE GENOMIC DNA]</scope>
</reference>
<dbReference type="Pfam" id="PF08100">
    <property type="entry name" value="Dimerisation"/>
    <property type="match status" value="1"/>
</dbReference>
<dbReference type="SUPFAM" id="SSF53335">
    <property type="entry name" value="S-adenosyl-L-methionine-dependent methyltransferases"/>
    <property type="match status" value="1"/>
</dbReference>
<dbReference type="InterPro" id="IPR012967">
    <property type="entry name" value="COMT_dimerisation"/>
</dbReference>
<evidence type="ECO:0000256" key="2">
    <source>
        <dbReference type="ARBA" id="ARBA00022679"/>
    </source>
</evidence>
<feature type="domain" description="O-methyltransferase dimerisation" evidence="5">
    <location>
        <begin position="17"/>
        <end position="112"/>
    </location>
</feature>
<protein>
    <recommendedName>
        <fullName evidence="8">O-methyltransferase</fullName>
    </recommendedName>
</protein>
<evidence type="ECO:0000256" key="1">
    <source>
        <dbReference type="ARBA" id="ARBA00022603"/>
    </source>
</evidence>
<evidence type="ECO:0000313" key="6">
    <source>
        <dbReference type="EMBL" id="CAK9316188.1"/>
    </source>
</evidence>
<keyword evidence="1" id="KW-0489">Methyltransferase</keyword>
<proteinExistence type="predicted"/>
<gene>
    <name evidence="6" type="ORF">CITCOLO1_LOCUS8039</name>
</gene>
<name>A0ABP0Y6U8_9ROSI</name>
<dbReference type="Gene3D" id="1.10.10.10">
    <property type="entry name" value="Winged helix-like DNA-binding domain superfamily/Winged helix DNA-binding domain"/>
    <property type="match status" value="1"/>
</dbReference>
<dbReference type="InterPro" id="IPR029063">
    <property type="entry name" value="SAM-dependent_MTases_sf"/>
</dbReference>
<dbReference type="InterPro" id="IPR036388">
    <property type="entry name" value="WH-like_DNA-bd_sf"/>
</dbReference>
<dbReference type="Pfam" id="PF00891">
    <property type="entry name" value="Methyltransf_2"/>
    <property type="match status" value="1"/>
</dbReference>
<keyword evidence="2" id="KW-0808">Transferase</keyword>
<dbReference type="CDD" id="cd02440">
    <property type="entry name" value="AdoMet_MTases"/>
    <property type="match status" value="1"/>
</dbReference>
<accession>A0ABP0Y6U8</accession>
<keyword evidence="3" id="KW-0949">S-adenosyl-L-methionine</keyword>
<evidence type="ECO:0008006" key="8">
    <source>
        <dbReference type="Google" id="ProtNLM"/>
    </source>
</evidence>
<dbReference type="InterPro" id="IPR001077">
    <property type="entry name" value="COMT_C"/>
</dbReference>
<keyword evidence="7" id="KW-1185">Reference proteome</keyword>
<feature type="domain" description="O-methyltransferase C-terminal" evidence="4">
    <location>
        <begin position="134"/>
        <end position="345"/>
    </location>
</feature>
<dbReference type="Proteomes" id="UP001642487">
    <property type="component" value="Chromosome 2"/>
</dbReference>
<evidence type="ECO:0000259" key="5">
    <source>
        <dbReference type="Pfam" id="PF08100"/>
    </source>
</evidence>
<dbReference type="Gene3D" id="3.40.50.150">
    <property type="entry name" value="Vaccinia Virus protein VP39"/>
    <property type="match status" value="1"/>
</dbReference>
<evidence type="ECO:0000256" key="3">
    <source>
        <dbReference type="ARBA" id="ARBA00022691"/>
    </source>
</evidence>
<dbReference type="InterPro" id="IPR016461">
    <property type="entry name" value="COMT-like"/>
</dbReference>
<organism evidence="6 7">
    <name type="scientific">Citrullus colocynthis</name>
    <name type="common">colocynth</name>
    <dbReference type="NCBI Taxonomy" id="252529"/>
    <lineage>
        <taxon>Eukaryota</taxon>
        <taxon>Viridiplantae</taxon>
        <taxon>Streptophyta</taxon>
        <taxon>Embryophyta</taxon>
        <taxon>Tracheophyta</taxon>
        <taxon>Spermatophyta</taxon>
        <taxon>Magnoliopsida</taxon>
        <taxon>eudicotyledons</taxon>
        <taxon>Gunneridae</taxon>
        <taxon>Pentapetalae</taxon>
        <taxon>rosids</taxon>
        <taxon>fabids</taxon>
        <taxon>Cucurbitales</taxon>
        <taxon>Cucurbitaceae</taxon>
        <taxon>Benincaseae</taxon>
        <taxon>Citrullus</taxon>
    </lineage>
</organism>
<dbReference type="InterPro" id="IPR036390">
    <property type="entry name" value="WH_DNA-bd_sf"/>
</dbReference>
<dbReference type="PIRSF" id="PIRSF005739">
    <property type="entry name" value="O-mtase"/>
    <property type="match status" value="1"/>
</dbReference>